<sequence length="83" mass="8753">SPHTRAAAGDRWTSPPSPPLPATDILDSPSLPAFAAQVTNLGSLNPKAFVAMGWLVLVVTWAAMGVMVGMAVHQEPRKKIHGQ</sequence>
<reference evidence="3 4" key="3">
    <citation type="journal article" date="2013" name="Rice">
        <title>Improvement of the Oryza sativa Nipponbare reference genome using next generation sequence and optical map data.</title>
        <authorList>
            <person name="Kawahara Y."/>
            <person name="de la Bastide M."/>
            <person name="Hamilton J.P."/>
            <person name="Kanamori H."/>
            <person name="McCombie W.R."/>
            <person name="Ouyang S."/>
            <person name="Schwartz D.C."/>
            <person name="Tanaka T."/>
            <person name="Wu J."/>
            <person name="Zhou S."/>
            <person name="Childs K.L."/>
            <person name="Davidson R.M."/>
            <person name="Lin H."/>
            <person name="Quesada-Ocampo L."/>
            <person name="Vaillancourt B."/>
            <person name="Sakai H."/>
            <person name="Lee S.S."/>
            <person name="Kim J."/>
            <person name="Numa H."/>
            <person name="Itoh T."/>
            <person name="Buell C.R."/>
            <person name="Matsumoto T."/>
        </authorList>
    </citation>
    <scope>NUCLEOTIDE SEQUENCE [LARGE SCALE GENOMIC DNA]</scope>
    <source>
        <strain evidence="4">cv. Nipponbare</strain>
    </source>
</reference>
<accession>A0A0P0V2V5</accession>
<evidence type="ECO:0000256" key="1">
    <source>
        <dbReference type="SAM" id="MobiDB-lite"/>
    </source>
</evidence>
<proteinExistence type="predicted"/>
<evidence type="ECO:0000313" key="4">
    <source>
        <dbReference type="Proteomes" id="UP000059680"/>
    </source>
</evidence>
<organism evidence="3 4">
    <name type="scientific">Oryza sativa subsp. japonica</name>
    <name type="common">Rice</name>
    <dbReference type="NCBI Taxonomy" id="39947"/>
    <lineage>
        <taxon>Eukaryota</taxon>
        <taxon>Viridiplantae</taxon>
        <taxon>Streptophyta</taxon>
        <taxon>Embryophyta</taxon>
        <taxon>Tracheophyta</taxon>
        <taxon>Spermatophyta</taxon>
        <taxon>Magnoliopsida</taxon>
        <taxon>Liliopsida</taxon>
        <taxon>Poales</taxon>
        <taxon>Poaceae</taxon>
        <taxon>BOP clade</taxon>
        <taxon>Oryzoideae</taxon>
        <taxon>Oryzeae</taxon>
        <taxon>Oryzinae</taxon>
        <taxon>Oryza</taxon>
        <taxon>Oryza sativa</taxon>
    </lineage>
</organism>
<keyword evidence="2" id="KW-1133">Transmembrane helix</keyword>
<evidence type="ECO:0000313" key="3">
    <source>
        <dbReference type="EMBL" id="BAS72268.1"/>
    </source>
</evidence>
<feature type="transmembrane region" description="Helical" evidence="2">
    <location>
        <begin position="48"/>
        <end position="72"/>
    </location>
</feature>
<keyword evidence="2" id="KW-0812">Transmembrane</keyword>
<dbReference type="Proteomes" id="UP000059680">
    <property type="component" value="Chromosome 1"/>
</dbReference>
<reference evidence="3 4" key="2">
    <citation type="journal article" date="2013" name="Plant Cell Physiol.">
        <title>Rice Annotation Project Database (RAP-DB): an integrative and interactive database for rice genomics.</title>
        <authorList>
            <person name="Sakai H."/>
            <person name="Lee S.S."/>
            <person name="Tanaka T."/>
            <person name="Numa H."/>
            <person name="Kim J."/>
            <person name="Kawahara Y."/>
            <person name="Wakimoto H."/>
            <person name="Yang C.C."/>
            <person name="Iwamoto M."/>
            <person name="Abe T."/>
            <person name="Yamada Y."/>
            <person name="Muto A."/>
            <person name="Inokuchi H."/>
            <person name="Ikemura T."/>
            <person name="Matsumoto T."/>
            <person name="Sasaki T."/>
            <person name="Itoh T."/>
        </authorList>
    </citation>
    <scope>NUCLEOTIDE SEQUENCE [LARGE SCALE GENOMIC DNA]</scope>
    <source>
        <strain evidence="4">cv. Nipponbare</strain>
    </source>
</reference>
<gene>
    <name evidence="3" type="ordered locus">Os01g0388200</name>
    <name evidence="3" type="ORF">OSNPB_010388200</name>
</gene>
<keyword evidence="4" id="KW-1185">Reference proteome</keyword>
<dbReference type="SMR" id="A0A0P0V2V5"/>
<reference evidence="4" key="1">
    <citation type="journal article" date="2005" name="Nature">
        <title>The map-based sequence of the rice genome.</title>
        <authorList>
            <consortium name="International rice genome sequencing project (IRGSP)"/>
            <person name="Matsumoto T."/>
            <person name="Wu J."/>
            <person name="Kanamori H."/>
            <person name="Katayose Y."/>
            <person name="Fujisawa M."/>
            <person name="Namiki N."/>
            <person name="Mizuno H."/>
            <person name="Yamamoto K."/>
            <person name="Antonio B.A."/>
            <person name="Baba T."/>
            <person name="Sakata K."/>
            <person name="Nagamura Y."/>
            <person name="Aoki H."/>
            <person name="Arikawa K."/>
            <person name="Arita K."/>
            <person name="Bito T."/>
            <person name="Chiden Y."/>
            <person name="Fujitsuka N."/>
            <person name="Fukunaka R."/>
            <person name="Hamada M."/>
            <person name="Harada C."/>
            <person name="Hayashi A."/>
            <person name="Hijishita S."/>
            <person name="Honda M."/>
            <person name="Hosokawa S."/>
            <person name="Ichikawa Y."/>
            <person name="Idonuma A."/>
            <person name="Iijima M."/>
            <person name="Ikeda M."/>
            <person name="Ikeno M."/>
            <person name="Ito K."/>
            <person name="Ito S."/>
            <person name="Ito T."/>
            <person name="Ito Y."/>
            <person name="Ito Y."/>
            <person name="Iwabuchi A."/>
            <person name="Kamiya K."/>
            <person name="Karasawa W."/>
            <person name="Kurita K."/>
            <person name="Katagiri S."/>
            <person name="Kikuta A."/>
            <person name="Kobayashi H."/>
            <person name="Kobayashi N."/>
            <person name="Machita K."/>
            <person name="Maehara T."/>
            <person name="Masukawa M."/>
            <person name="Mizubayashi T."/>
            <person name="Mukai Y."/>
            <person name="Nagasaki H."/>
            <person name="Nagata Y."/>
            <person name="Naito S."/>
            <person name="Nakashima M."/>
            <person name="Nakama Y."/>
            <person name="Nakamichi Y."/>
            <person name="Nakamura M."/>
            <person name="Meguro A."/>
            <person name="Negishi M."/>
            <person name="Ohta I."/>
            <person name="Ohta T."/>
            <person name="Okamoto M."/>
            <person name="Ono N."/>
            <person name="Saji S."/>
            <person name="Sakaguchi M."/>
            <person name="Sakai K."/>
            <person name="Shibata M."/>
            <person name="Shimokawa T."/>
            <person name="Song J."/>
            <person name="Takazaki Y."/>
            <person name="Terasawa K."/>
            <person name="Tsugane M."/>
            <person name="Tsuji K."/>
            <person name="Ueda S."/>
            <person name="Waki K."/>
            <person name="Yamagata H."/>
            <person name="Yamamoto M."/>
            <person name="Yamamoto S."/>
            <person name="Yamane H."/>
            <person name="Yoshiki S."/>
            <person name="Yoshihara R."/>
            <person name="Yukawa K."/>
            <person name="Zhong H."/>
            <person name="Yano M."/>
            <person name="Yuan Q."/>
            <person name="Ouyang S."/>
            <person name="Liu J."/>
            <person name="Jones K.M."/>
            <person name="Gansberger K."/>
            <person name="Moffat K."/>
            <person name="Hill J."/>
            <person name="Bera J."/>
            <person name="Fadrosh D."/>
            <person name="Jin S."/>
            <person name="Johri S."/>
            <person name="Kim M."/>
            <person name="Overton L."/>
            <person name="Reardon M."/>
            <person name="Tsitrin T."/>
            <person name="Vuong H."/>
            <person name="Weaver B."/>
            <person name="Ciecko A."/>
            <person name="Tallon L."/>
            <person name="Jackson J."/>
            <person name="Pai G."/>
            <person name="Aken S.V."/>
            <person name="Utterback T."/>
            <person name="Reidmuller S."/>
            <person name="Feldblyum T."/>
            <person name="Hsiao J."/>
            <person name="Zismann V."/>
            <person name="Iobst S."/>
            <person name="de Vazeille A.R."/>
            <person name="Buell C.R."/>
            <person name="Ying K."/>
            <person name="Li Y."/>
            <person name="Lu T."/>
            <person name="Huang Y."/>
            <person name="Zhao Q."/>
            <person name="Feng Q."/>
            <person name="Zhang L."/>
            <person name="Zhu J."/>
            <person name="Weng Q."/>
            <person name="Mu J."/>
            <person name="Lu Y."/>
            <person name="Fan D."/>
            <person name="Liu Y."/>
            <person name="Guan J."/>
            <person name="Zhang Y."/>
            <person name="Yu S."/>
            <person name="Liu X."/>
            <person name="Zhang Y."/>
            <person name="Hong G."/>
            <person name="Han B."/>
            <person name="Choisne N."/>
            <person name="Demange N."/>
            <person name="Orjeda G."/>
            <person name="Samain S."/>
            <person name="Cattolico L."/>
            <person name="Pelletier E."/>
            <person name="Couloux A."/>
            <person name="Segurens B."/>
            <person name="Wincker P."/>
            <person name="D'Hont A."/>
            <person name="Scarpelli C."/>
            <person name="Weissenbach J."/>
            <person name="Salanoubat M."/>
            <person name="Quetier F."/>
            <person name="Yu Y."/>
            <person name="Kim H.R."/>
            <person name="Rambo T."/>
            <person name="Currie J."/>
            <person name="Collura K."/>
            <person name="Luo M."/>
            <person name="Yang T."/>
            <person name="Ammiraju J.S.S."/>
            <person name="Engler F."/>
            <person name="Soderlund C."/>
            <person name="Wing R.A."/>
            <person name="Palmer L.E."/>
            <person name="de la Bastide M."/>
            <person name="Spiegel L."/>
            <person name="Nascimento L."/>
            <person name="Zutavern T."/>
            <person name="O'Shaughnessy A."/>
            <person name="Dike S."/>
            <person name="Dedhia N."/>
            <person name="Preston R."/>
            <person name="Balija V."/>
            <person name="McCombie W.R."/>
            <person name="Chow T."/>
            <person name="Chen H."/>
            <person name="Chung M."/>
            <person name="Chen C."/>
            <person name="Shaw J."/>
            <person name="Wu H."/>
            <person name="Hsiao K."/>
            <person name="Chao Y."/>
            <person name="Chu M."/>
            <person name="Cheng C."/>
            <person name="Hour A."/>
            <person name="Lee P."/>
            <person name="Lin S."/>
            <person name="Lin Y."/>
            <person name="Liou J."/>
            <person name="Liu S."/>
            <person name="Hsing Y."/>
            <person name="Raghuvanshi S."/>
            <person name="Mohanty A."/>
            <person name="Bharti A.K."/>
            <person name="Gaur A."/>
            <person name="Gupta V."/>
            <person name="Kumar D."/>
            <person name="Ravi V."/>
            <person name="Vij S."/>
            <person name="Kapur A."/>
            <person name="Khurana P."/>
            <person name="Khurana P."/>
            <person name="Khurana J.P."/>
            <person name="Tyagi A.K."/>
            <person name="Gaikwad K."/>
            <person name="Singh A."/>
            <person name="Dalal V."/>
            <person name="Srivastava S."/>
            <person name="Dixit A."/>
            <person name="Pal A.K."/>
            <person name="Ghazi I.A."/>
            <person name="Yadav M."/>
            <person name="Pandit A."/>
            <person name="Bhargava A."/>
            <person name="Sureshbabu K."/>
            <person name="Batra K."/>
            <person name="Sharma T.R."/>
            <person name="Mohapatra T."/>
            <person name="Singh N.K."/>
            <person name="Messing J."/>
            <person name="Nelson A.B."/>
            <person name="Fuks G."/>
            <person name="Kavchok S."/>
            <person name="Keizer G."/>
            <person name="Linton E."/>
            <person name="Llaca V."/>
            <person name="Song R."/>
            <person name="Tanyolac B."/>
            <person name="Young S."/>
            <person name="Ho-Il K."/>
            <person name="Hahn J.H."/>
            <person name="Sangsakoo G."/>
            <person name="Vanavichit A."/>
            <person name="de Mattos Luiz.A.T."/>
            <person name="Zimmer P.D."/>
            <person name="Malone G."/>
            <person name="Dellagostin O."/>
            <person name="de Oliveira A.C."/>
            <person name="Bevan M."/>
            <person name="Bancroft I."/>
            <person name="Minx P."/>
            <person name="Cordum H."/>
            <person name="Wilson R."/>
            <person name="Cheng Z."/>
            <person name="Jin W."/>
            <person name="Jiang J."/>
            <person name="Leong S.A."/>
            <person name="Iwama H."/>
            <person name="Gojobori T."/>
            <person name="Itoh T."/>
            <person name="Niimura Y."/>
            <person name="Fujii Y."/>
            <person name="Habara T."/>
            <person name="Sakai H."/>
            <person name="Sato Y."/>
            <person name="Wilson G."/>
            <person name="Kumar K."/>
            <person name="McCouch S."/>
            <person name="Juretic N."/>
            <person name="Hoen D."/>
            <person name="Wright S."/>
            <person name="Bruskiewich R."/>
            <person name="Bureau T."/>
            <person name="Miyao A."/>
            <person name="Hirochika H."/>
            <person name="Nishikawa T."/>
            <person name="Kadowaki K."/>
            <person name="Sugiura M."/>
            <person name="Burr B."/>
            <person name="Sasaki T."/>
        </authorList>
    </citation>
    <scope>NUCLEOTIDE SEQUENCE [LARGE SCALE GENOMIC DNA]</scope>
    <source>
        <strain evidence="4">cv. Nipponbare</strain>
    </source>
</reference>
<dbReference type="PaxDb" id="39947-A0A0P0V2V5"/>
<protein>
    <submittedName>
        <fullName evidence="3">Os01g0388200 protein</fullName>
    </submittedName>
</protein>
<dbReference type="EMBL" id="AP014957">
    <property type="protein sequence ID" value="BAS72268.1"/>
    <property type="molecule type" value="Genomic_DNA"/>
</dbReference>
<dbReference type="Gramene" id="Os01t0388200-01">
    <property type="protein sequence ID" value="Os01t0388200-01"/>
    <property type="gene ID" value="Os01g0388200"/>
</dbReference>
<feature type="non-terminal residue" evidence="3">
    <location>
        <position position="83"/>
    </location>
</feature>
<feature type="region of interest" description="Disordered" evidence="1">
    <location>
        <begin position="1"/>
        <end position="25"/>
    </location>
</feature>
<dbReference type="InParanoid" id="A0A0P0V2V5"/>
<evidence type="ECO:0000256" key="2">
    <source>
        <dbReference type="SAM" id="Phobius"/>
    </source>
</evidence>
<name>A0A0P0V2V5_ORYSJ</name>
<dbReference type="AlphaFoldDB" id="A0A0P0V2V5"/>
<keyword evidence="2" id="KW-0472">Membrane</keyword>